<dbReference type="Proteomes" id="UP000058599">
    <property type="component" value="Chromosome"/>
</dbReference>
<dbReference type="AlphaFoldDB" id="A0AA86GJS0"/>
<organism evidence="2 3">
    <name type="scientific">Sphingopyxis granuli</name>
    <dbReference type="NCBI Taxonomy" id="267128"/>
    <lineage>
        <taxon>Bacteria</taxon>
        <taxon>Pseudomonadati</taxon>
        <taxon>Pseudomonadota</taxon>
        <taxon>Alphaproteobacteria</taxon>
        <taxon>Sphingomonadales</taxon>
        <taxon>Sphingomonadaceae</taxon>
        <taxon>Sphingopyxis</taxon>
    </lineage>
</organism>
<dbReference type="PANTHER" id="PTHR11647:SF1">
    <property type="entry name" value="COLLAPSIN RESPONSE MEDIATOR PROTEIN"/>
    <property type="match status" value="1"/>
</dbReference>
<dbReference type="GO" id="GO:0005829">
    <property type="term" value="C:cytosol"/>
    <property type="evidence" value="ECO:0007669"/>
    <property type="project" value="TreeGrafter"/>
</dbReference>
<dbReference type="CDD" id="cd01297">
    <property type="entry name" value="D-aminoacylase"/>
    <property type="match status" value="1"/>
</dbReference>
<name>A0AA86GJS0_9SPHN</name>
<dbReference type="Pfam" id="PF07969">
    <property type="entry name" value="Amidohydro_3"/>
    <property type="match status" value="1"/>
</dbReference>
<dbReference type="InterPro" id="IPR032466">
    <property type="entry name" value="Metal_Hydrolase"/>
</dbReference>
<dbReference type="EMBL" id="CP012199">
    <property type="protein sequence ID" value="AMG73474.1"/>
    <property type="molecule type" value="Genomic_DNA"/>
</dbReference>
<proteinExistence type="predicted"/>
<dbReference type="SUPFAM" id="SSF51556">
    <property type="entry name" value="Metallo-dependent hydrolases"/>
    <property type="match status" value="1"/>
</dbReference>
<evidence type="ECO:0000313" key="3">
    <source>
        <dbReference type="Proteomes" id="UP000058599"/>
    </source>
</evidence>
<dbReference type="InterPro" id="IPR013108">
    <property type="entry name" value="Amidohydro_3"/>
</dbReference>
<dbReference type="PANTHER" id="PTHR11647">
    <property type="entry name" value="HYDRANTOINASE/DIHYDROPYRIMIDINASE FAMILY MEMBER"/>
    <property type="match status" value="1"/>
</dbReference>
<dbReference type="InterPro" id="IPR050378">
    <property type="entry name" value="Metallo-dep_Hydrolases_sf"/>
</dbReference>
<dbReference type="GO" id="GO:0047420">
    <property type="term" value="F:N-acyl-D-amino-acid deacylase activity"/>
    <property type="evidence" value="ECO:0007669"/>
    <property type="project" value="UniProtKB-EC"/>
</dbReference>
<dbReference type="KEGG" id="sgi:SGRAN_1081"/>
<dbReference type="InterPro" id="IPR011059">
    <property type="entry name" value="Metal-dep_hydrolase_composite"/>
</dbReference>
<evidence type="ECO:0000259" key="1">
    <source>
        <dbReference type="Pfam" id="PF07969"/>
    </source>
</evidence>
<protein>
    <submittedName>
        <fullName evidence="2">Amidohydrolase 3</fullName>
        <ecNumber evidence="2">3.5.1.81</ecNumber>
    </submittedName>
</protein>
<dbReference type="EC" id="3.5.1.81" evidence="2"/>
<dbReference type="Gene3D" id="3.20.20.140">
    <property type="entry name" value="Metal-dependent hydrolases"/>
    <property type="match status" value="2"/>
</dbReference>
<keyword evidence="2" id="KW-0378">Hydrolase</keyword>
<feature type="domain" description="Amidohydrolase 3" evidence="1">
    <location>
        <begin position="42"/>
        <end position="554"/>
    </location>
</feature>
<gene>
    <name evidence="2" type="ORF">SGRAN_1081</name>
</gene>
<accession>A0AA86GJS0</accession>
<dbReference type="GO" id="GO:0016812">
    <property type="term" value="F:hydrolase activity, acting on carbon-nitrogen (but not peptide) bonds, in cyclic amides"/>
    <property type="evidence" value="ECO:0007669"/>
    <property type="project" value="TreeGrafter"/>
</dbReference>
<dbReference type="RefSeq" id="WP_311880686.1">
    <property type="nucleotide sequence ID" value="NZ_CP012199.1"/>
</dbReference>
<keyword evidence="3" id="KW-1185">Reference proteome</keyword>
<reference evidence="2 3" key="1">
    <citation type="journal article" date="2016" name="BMC Genomics">
        <title>Genomic analysis of the nitrate-respiring Sphingopyxis granuli (formerly Sphingomonas macrogoltabida) strain TFA.</title>
        <authorList>
            <person name="Garcia-Romero I."/>
            <person name="Perez-Pulido A.J."/>
            <person name="Gonzalez-Flores Y.E."/>
            <person name="Reyes-Ramirez F."/>
            <person name="Santero E."/>
            <person name="Floriano B."/>
        </authorList>
    </citation>
    <scope>NUCLEOTIDE SEQUENCE [LARGE SCALE GENOMIC DNA]</scope>
    <source>
        <strain evidence="2 3">TFA</strain>
    </source>
</reference>
<dbReference type="SUPFAM" id="SSF51338">
    <property type="entry name" value="Composite domain of metallo-dependent hydrolases"/>
    <property type="match status" value="1"/>
</dbReference>
<evidence type="ECO:0000313" key="2">
    <source>
        <dbReference type="EMBL" id="AMG73474.1"/>
    </source>
</evidence>
<sequence length="586" mass="63096">MLDLAIRGALIVDGTGGEPYSGDVGIASGRIASVGRAGPAREEIDARGRILTPGFIDIHTHFDGQATWENRLAPSSEHGVTTVVTGNCGVGFAPCRPDDRDALLALMEGVEDVPDVVMAAGLPWTWTSFPEFLDFLDQRQFDVDVAVQIPHSPIRVFVMGQRGVDRAPATPGEIERMAALVEEAIGAGAIGVSTSRFLLHRTKAGKLSPSVDAAEQELLGLAEGLRRAGDGVFQLIAAVDSTAADEYALMRRLVEKSGRPLSFTLVAEQLPNYPGEKDAWRVFRHRLATDQPAGAPIRGQIFPRPIGTLLGLDLSYHPFSLNPSYAPLRDLPLPERVTRMRDPTIRARLLAETPQSDNLPALRMVSLDREHYRLGDPPRYDPTPDEEIGRLAARAGRSKADLLYDCLLEDDGKAILYCPSGNFIGHRLDAAGELLRDSNTIVALGDAGAHYGMICDASYPTFLLTYWVRDAAPGAGLTLPDAVRKLSAIPADAVGLSDRGTIAVGKKADLNIIDLERLRLHGPAVFHDLPAGGRRLRQRADGIAATIVSGEVTYRDGLPTGRLPGRLVRRGRTAAFASCTNGDSRS</sequence>